<dbReference type="STRING" id="1797985.A2Y83_01465"/>
<dbReference type="EMBL" id="MFFS01000088">
    <property type="protein sequence ID" value="OGF20402.1"/>
    <property type="molecule type" value="Genomic_DNA"/>
</dbReference>
<evidence type="ECO:0000313" key="1">
    <source>
        <dbReference type="EMBL" id="OGF20402.1"/>
    </source>
</evidence>
<proteinExistence type="predicted"/>
<dbReference type="Proteomes" id="UP000178323">
    <property type="component" value="Unassembled WGS sequence"/>
</dbReference>
<reference evidence="1 2" key="1">
    <citation type="journal article" date="2016" name="Nat. Commun.">
        <title>Thousands of microbial genomes shed light on interconnected biogeochemical processes in an aquifer system.</title>
        <authorList>
            <person name="Anantharaman K."/>
            <person name="Brown C.T."/>
            <person name="Hug L.A."/>
            <person name="Sharon I."/>
            <person name="Castelle C.J."/>
            <person name="Probst A.J."/>
            <person name="Thomas B.C."/>
            <person name="Singh A."/>
            <person name="Wilkins M.J."/>
            <person name="Karaoz U."/>
            <person name="Brodie E.L."/>
            <person name="Williams K.H."/>
            <person name="Hubbard S.S."/>
            <person name="Banfield J.F."/>
        </authorList>
    </citation>
    <scope>NUCLEOTIDE SEQUENCE [LARGE SCALE GENOMIC DNA]</scope>
</reference>
<sequence>MIEKNMLNYKIKQNKKINFNMIDFDSLPKNEIEFVRGLIEILKNRQERKRKEKKRKTNFGVWNLGVKGKLTREEIYDYL</sequence>
<evidence type="ECO:0000313" key="2">
    <source>
        <dbReference type="Proteomes" id="UP000178323"/>
    </source>
</evidence>
<gene>
    <name evidence="1" type="ORF">A2Y83_01465</name>
</gene>
<organism evidence="1 2">
    <name type="scientific">Candidatus Falkowbacteria bacterium RBG_13_39_14</name>
    <dbReference type="NCBI Taxonomy" id="1797985"/>
    <lineage>
        <taxon>Bacteria</taxon>
        <taxon>Candidatus Falkowiibacteriota</taxon>
    </lineage>
</organism>
<name>A0A1F5S1F8_9BACT</name>
<accession>A0A1F5S1F8</accession>
<comment type="caution">
    <text evidence="1">The sequence shown here is derived from an EMBL/GenBank/DDBJ whole genome shotgun (WGS) entry which is preliminary data.</text>
</comment>
<protein>
    <submittedName>
        <fullName evidence="1">Uncharacterized protein</fullName>
    </submittedName>
</protein>
<dbReference type="AlphaFoldDB" id="A0A1F5S1F8"/>